<evidence type="ECO:0000313" key="4">
    <source>
        <dbReference type="Proteomes" id="UP000232188"/>
    </source>
</evidence>
<reference evidence="3 4" key="1">
    <citation type="submission" date="2017-07" db="EMBL/GenBank/DDBJ databases">
        <title>Leptospira spp. isolated from tropical soils.</title>
        <authorList>
            <person name="Thibeaux R."/>
            <person name="Iraola G."/>
            <person name="Ferres I."/>
            <person name="Bierque E."/>
            <person name="Girault D."/>
            <person name="Soupe-Gilbert M.-E."/>
            <person name="Picardeau M."/>
            <person name="Goarant C."/>
        </authorList>
    </citation>
    <scope>NUCLEOTIDE SEQUENCE [LARGE SCALE GENOMIC DNA]</scope>
    <source>
        <strain evidence="1 4">FH2-B-C1</strain>
        <strain evidence="2 3">FH2-B-D1</strain>
    </source>
</reference>
<protein>
    <submittedName>
        <fullName evidence="1">Uncharacterized protein</fullName>
    </submittedName>
</protein>
<name>A0A2M9YKP5_9LEPT</name>
<evidence type="ECO:0000313" key="3">
    <source>
        <dbReference type="Proteomes" id="UP000232149"/>
    </source>
</evidence>
<keyword evidence="3" id="KW-1185">Reference proteome</keyword>
<dbReference type="Proteomes" id="UP000232149">
    <property type="component" value="Unassembled WGS sequence"/>
</dbReference>
<gene>
    <name evidence="2" type="ORF">CH376_21100</name>
    <name evidence="1" type="ORF">CH380_16960</name>
</gene>
<proteinExistence type="predicted"/>
<dbReference type="Proteomes" id="UP000232188">
    <property type="component" value="Unassembled WGS sequence"/>
</dbReference>
<organism evidence="1 4">
    <name type="scientific">Leptospira adleri</name>
    <dbReference type="NCBI Taxonomy" id="2023186"/>
    <lineage>
        <taxon>Bacteria</taxon>
        <taxon>Pseudomonadati</taxon>
        <taxon>Spirochaetota</taxon>
        <taxon>Spirochaetia</taxon>
        <taxon>Leptospirales</taxon>
        <taxon>Leptospiraceae</taxon>
        <taxon>Leptospira</taxon>
    </lineage>
</organism>
<dbReference type="AlphaFoldDB" id="A0A2M9YKP5"/>
<comment type="caution">
    <text evidence="1">The sequence shown here is derived from an EMBL/GenBank/DDBJ whole genome shotgun (WGS) entry which is preliminary data.</text>
</comment>
<evidence type="ECO:0000313" key="2">
    <source>
        <dbReference type="EMBL" id="PJZ59923.1"/>
    </source>
</evidence>
<sequence length="121" mass="14518">MIAPKFIRIEILQMKSADQNLENETFLFRNSKKEELFFAFCKNLVLQNEMNRKDPCLGVCKKTSHFCEFEIFGVKEECRLQFIFWKAIGSRRIHWILSMNISEMELGLLLEDPIFFQRIKF</sequence>
<evidence type="ECO:0000313" key="1">
    <source>
        <dbReference type="EMBL" id="PJZ52121.1"/>
    </source>
</evidence>
<accession>A0A2M9YKP5</accession>
<dbReference type="EMBL" id="NPDU01000088">
    <property type="protein sequence ID" value="PJZ59923.1"/>
    <property type="molecule type" value="Genomic_DNA"/>
</dbReference>
<dbReference type="EMBL" id="NPDV01000016">
    <property type="protein sequence ID" value="PJZ52121.1"/>
    <property type="molecule type" value="Genomic_DNA"/>
</dbReference>